<dbReference type="InterPro" id="IPR001031">
    <property type="entry name" value="Thioesterase"/>
</dbReference>
<comment type="cofactor">
    <cofactor evidence="1">
        <name>pantetheine 4'-phosphate</name>
        <dbReference type="ChEBI" id="CHEBI:47942"/>
    </cofactor>
</comment>
<dbReference type="Gene3D" id="3.40.50.11460">
    <property type="match status" value="1"/>
</dbReference>
<keyword evidence="8 14" id="KW-0012">Acyltransferase</keyword>
<dbReference type="Proteomes" id="UP001596220">
    <property type="component" value="Unassembled WGS sequence"/>
</dbReference>
<name>A0ABW1PI65_9PSEU</name>
<evidence type="ECO:0000256" key="1">
    <source>
        <dbReference type="ARBA" id="ARBA00001957"/>
    </source>
</evidence>
<dbReference type="Pfam" id="PF08990">
    <property type="entry name" value="Docking"/>
    <property type="match status" value="1"/>
</dbReference>
<accession>A0ABW1PI65</accession>
<dbReference type="Pfam" id="PF00698">
    <property type="entry name" value="Acyl_transf_1"/>
    <property type="match status" value="1"/>
</dbReference>
<dbReference type="SUPFAM" id="SSF55048">
    <property type="entry name" value="Probable ACP-binding domain of malonyl-CoA ACP transacylase"/>
    <property type="match status" value="1"/>
</dbReference>
<dbReference type="SMART" id="SM00823">
    <property type="entry name" value="PKS_PP"/>
    <property type="match status" value="1"/>
</dbReference>
<dbReference type="CDD" id="cd08956">
    <property type="entry name" value="KR_3_FAS_SDR_x"/>
    <property type="match status" value="1"/>
</dbReference>
<dbReference type="SMART" id="SM01294">
    <property type="entry name" value="PKS_PP_betabranch"/>
    <property type="match status" value="1"/>
</dbReference>
<dbReference type="SMART" id="SM00824">
    <property type="entry name" value="PKS_TE"/>
    <property type="match status" value="1"/>
</dbReference>
<comment type="caution">
    <text evidence="14">The sequence shown here is derived from an EMBL/GenBank/DDBJ whole genome shotgun (WGS) entry which is preliminary data.</text>
</comment>
<dbReference type="Pfam" id="PF08659">
    <property type="entry name" value="KR"/>
    <property type="match status" value="1"/>
</dbReference>
<dbReference type="InterPro" id="IPR006162">
    <property type="entry name" value="Ppantetheine_attach_site"/>
</dbReference>
<sequence length="2132" mass="218514">MTNEDKLLGYLRKVTAELAQTRERLADAESRGQEPVAIVGMSCRYPGGVDDPDALWRLVDSGGDAIGPLPVNRGWPVELLAGSGPGRGGFLHDAADFDPAFFGISPREALAMDPQQRLLLESAWEAVEHAGIVPASLRGSRTGVYLGVMYGDYGILLQTSEGDYEGYQGNGSAGSIASGRVAYTLGLEGPTLTVDTACSSSLVTLHLAVRALRSGECSLALAGGVAVMVLPSAFTEYGAQGALARDGRCKAFSDAADGLGWSEGVGTLVLERLSDARRNGHRVLAVVRGSAVNSDGASNGLTAPNGPSQQRVIRQALADAGLAPADVDLVEAHGTGTVLGDPIEAQALLATYGQGRAEPLRLGSVKSNLGHTQAAAGVAGIVKVVQAMRHGVVPRTLHVTEPSSRVDWAAGAVSLALEPEPWPSVDRPRRAAVSSFGVSGTNAHVVLEQVVADEEPAGRAGLPGGAVPWVLSGRTPAALRAQAARLLERLAPDADPLDVGYSLALTRTAFEHRAAFAGTSPADLRAGLAAVAAVADASPVEASPAGLSRAVGSGVATPAVGSGVATRVERPVFVFPGQGAQWTGMGRALLDDHPAFAARAAECDRALTPHLGWSPLAVLRGEPGTPPADRVDVVQPLLFTVMVSLAAAWRAAGVEPAAVLGHSQGEVAAACVAGALSLEDAARVVAVRSGLIGEHMAGHGRMLTAMASADRVRAVLDDLGLTPAQVAVAAVNGPRTTTLSGDPDAMTRVERALAAGRIMRWPLPGVDFAAHSPHVAVLRDDLLGALAGVAPRACPVAFHSTTDDRTVPGDELDAGYWYRNLAEPVRFADGVRALAAAGHRVFLELGAQPVLSLGIQETLEEAGVNGVVLPTLRADDGGPDRLAASIGAAFAHGVPVDWARVFEGSGARAVPLPTYAFQRQTLWPRGALLGAGDVAAAGLDRPDHPLLGALVRLPGDGGPVFTARLAPGAPDWLADHAFGGTVLFPATGFLELAVRAGDEVGCGRVADLTVHAPLAVGAPVRLRVVVGADDGGSRSVSVHSRPDDDPDAPWTRHAVGTLTPDEPGGPGFAELPADASEVDLDGHYDRLGAAGFGYGPAFRGLTAAWRHDGEVVADVALPEPVRAQAGDYRLHPALLDAALHALGFTGPGADRPHLPFAWSGVRLHAAGARALRVRLTPLGDAEFALTAVDPDGGLVLTVDELTLRPVADAPGNDTRSLYRVAWTARLPEVAAPTGTWAVAGDDRLDVTAALHVAGLTVDTVPDTATAGLLPEPPRAVLLPVSAEPSGDVAAATEEVLARVLGEVQAFLAEDRLSDGLLVVVTRDATADRPDLAGAAVAGLVRSAQSENPGRLLLVDLDGEVSSLAALGDAVARAAVLGENQVALRDGVAVAGRLVRCDPEPESRPQPEPQPEPGSGFEAGPQPSSDAWSGPRLGSGAGAGSGPRPESGSETRPEPEPEPEPGSGSGSGPWSEPGSGSGSEPPSLSGAAARWGDGTVLITGGTGGLGSLVARHLVAAHDVRRLLLVGRRGPAAEGVDDLVADLAAHGAHVDVVACDVADRAALTGLLAEHRVTAVVHTAGVLDDGVLGSLTPKRLSAVFGPKADAAWHLHELTRDAGLSAFVLFSSFAGLAGTPGQANYAAANAFLDALAARRRADGLAATSLAWGTWASAGSRDSAMSAGLTDTDLRRLAAGGVVPLGVEQGLALFDAATARADAALAPVRLDLPGLRALPQPPPFLRALVPTARRTASVTGGRDLRRDLAGLDEAARLARLTDLVRGLAAAVLGHADTDAVTPEREFPDLGFDSLTAMDLRNRLRAATGLALPAGLVFDHPSPVELAGHLARELAGAPDEPTAPGRPTGEETVTALFHRAQAEGRADAAMDLVRSVARLRPVFADAAGLTRPVRPVRLAGGAEGAPHVVCVPALVALAGVQQYARFAARCRGRAEVSAVPLPGFTEGDALPADRGALVGVLADALGSDAPGDRGPLVLLGSSTGGLLAHAVAEELVTRGTPPAGVVLADTYLMDAEFVRTSGTGLLGGLAERNSGFAAPGSAGLSAMAWCFDLMRDWRPSRVGVPTLLLRATEPLVPEQEGTDWRSRWDTADAVADVTGNHFTIMEDRVAGTADTVLGWLGR</sequence>
<dbReference type="InterPro" id="IPR036291">
    <property type="entry name" value="NAD(P)-bd_dom_sf"/>
</dbReference>
<dbReference type="InterPro" id="IPR042104">
    <property type="entry name" value="PKS_dehydratase_sf"/>
</dbReference>
<keyword evidence="3" id="KW-0596">Phosphopantetheine</keyword>
<feature type="region of interest" description="Disordered" evidence="10">
    <location>
        <begin position="1396"/>
        <end position="1487"/>
    </location>
</feature>
<dbReference type="SMART" id="SM00827">
    <property type="entry name" value="PKS_AT"/>
    <property type="match status" value="1"/>
</dbReference>
<dbReference type="RefSeq" id="WP_380643460.1">
    <property type="nucleotide sequence ID" value="NZ_JBHSQO010000077.1"/>
</dbReference>
<evidence type="ECO:0000313" key="15">
    <source>
        <dbReference type="Proteomes" id="UP001596220"/>
    </source>
</evidence>
<dbReference type="InterPro" id="IPR009081">
    <property type="entry name" value="PP-bd_ACP"/>
</dbReference>
<dbReference type="CDD" id="cd00833">
    <property type="entry name" value="PKS"/>
    <property type="match status" value="1"/>
</dbReference>
<dbReference type="Pfam" id="PF14765">
    <property type="entry name" value="PS-DH"/>
    <property type="match status" value="1"/>
</dbReference>
<dbReference type="InterPro" id="IPR015083">
    <property type="entry name" value="NorB/c/GfsB-D-like_docking"/>
</dbReference>
<dbReference type="SMART" id="SM00825">
    <property type="entry name" value="PKS_KS"/>
    <property type="match status" value="1"/>
</dbReference>
<organism evidence="14 15">
    <name type="scientific">Saccharothrix lopnurensis</name>
    <dbReference type="NCBI Taxonomy" id="1670621"/>
    <lineage>
        <taxon>Bacteria</taxon>
        <taxon>Bacillati</taxon>
        <taxon>Actinomycetota</taxon>
        <taxon>Actinomycetes</taxon>
        <taxon>Pseudonocardiales</taxon>
        <taxon>Pseudonocardiaceae</taxon>
        <taxon>Saccharothrix</taxon>
    </lineage>
</organism>
<dbReference type="Gene3D" id="3.30.70.3290">
    <property type="match status" value="1"/>
</dbReference>
<dbReference type="InterPro" id="IPR020806">
    <property type="entry name" value="PKS_PP-bd"/>
</dbReference>
<dbReference type="InterPro" id="IPR014043">
    <property type="entry name" value="Acyl_transferase_dom"/>
</dbReference>
<dbReference type="InterPro" id="IPR016035">
    <property type="entry name" value="Acyl_Trfase/lysoPLipase"/>
</dbReference>
<dbReference type="Gene3D" id="1.10.1200.10">
    <property type="entry name" value="ACP-like"/>
    <property type="match status" value="1"/>
</dbReference>
<dbReference type="Pfam" id="PF21089">
    <property type="entry name" value="PKS_DH_N"/>
    <property type="match status" value="1"/>
</dbReference>
<dbReference type="PROSITE" id="PS52004">
    <property type="entry name" value="KS3_2"/>
    <property type="match status" value="1"/>
</dbReference>
<evidence type="ECO:0000259" key="11">
    <source>
        <dbReference type="PROSITE" id="PS50075"/>
    </source>
</evidence>
<dbReference type="Gene3D" id="3.40.366.10">
    <property type="entry name" value="Malonyl-Coenzyme A Acyl Carrier Protein, domain 2"/>
    <property type="match status" value="1"/>
</dbReference>
<dbReference type="SUPFAM" id="SSF53474">
    <property type="entry name" value="alpha/beta-Hydrolases"/>
    <property type="match status" value="1"/>
</dbReference>
<evidence type="ECO:0000256" key="7">
    <source>
        <dbReference type="ARBA" id="ARBA00023268"/>
    </source>
</evidence>
<dbReference type="GO" id="GO:0016874">
    <property type="term" value="F:ligase activity"/>
    <property type="evidence" value="ECO:0007669"/>
    <property type="project" value="UniProtKB-KW"/>
</dbReference>
<evidence type="ECO:0000313" key="14">
    <source>
        <dbReference type="EMBL" id="MFC6094831.1"/>
    </source>
</evidence>
<dbReference type="SUPFAM" id="SSF47336">
    <property type="entry name" value="ACP-like"/>
    <property type="match status" value="1"/>
</dbReference>
<protein>
    <submittedName>
        <fullName evidence="14">Type I polyketide synthase</fullName>
        <ecNumber evidence="14">2.3.1.-</ecNumber>
        <ecNumber evidence="14">6.4.-.-</ecNumber>
    </submittedName>
</protein>
<dbReference type="EMBL" id="JBHSQO010000077">
    <property type="protein sequence ID" value="MFC6094831.1"/>
    <property type="molecule type" value="Genomic_DNA"/>
</dbReference>
<feature type="active site" description="Proton donor; for dehydratase activity" evidence="9">
    <location>
        <position position="1136"/>
    </location>
</feature>
<dbReference type="PANTHER" id="PTHR43775">
    <property type="entry name" value="FATTY ACID SYNTHASE"/>
    <property type="match status" value="1"/>
</dbReference>
<dbReference type="EC" id="2.3.1.-" evidence="14"/>
<dbReference type="PANTHER" id="PTHR43775:SF51">
    <property type="entry name" value="INACTIVE PHENOLPHTHIOCEROL SYNTHESIS POLYKETIDE SYNTHASE TYPE I PKS1-RELATED"/>
    <property type="match status" value="1"/>
</dbReference>
<evidence type="ECO:0000256" key="5">
    <source>
        <dbReference type="ARBA" id="ARBA00022679"/>
    </source>
</evidence>
<feature type="compositionally biased region" description="Low complexity" evidence="10">
    <location>
        <begin position="1467"/>
        <end position="1487"/>
    </location>
</feature>
<dbReference type="Gene3D" id="3.40.47.10">
    <property type="match status" value="1"/>
</dbReference>
<dbReference type="InterPro" id="IPR013968">
    <property type="entry name" value="PKS_KR"/>
</dbReference>
<feature type="domain" description="Ketosynthase family 3 (KS3)" evidence="12">
    <location>
        <begin position="33"/>
        <end position="449"/>
    </location>
</feature>
<dbReference type="PROSITE" id="PS50075">
    <property type="entry name" value="CARRIER"/>
    <property type="match status" value="1"/>
</dbReference>
<proteinExistence type="predicted"/>
<keyword evidence="5 14" id="KW-0808">Transferase</keyword>
<dbReference type="InterPro" id="IPR036736">
    <property type="entry name" value="ACP-like_sf"/>
</dbReference>
<dbReference type="InterPro" id="IPR057326">
    <property type="entry name" value="KR_dom"/>
</dbReference>
<dbReference type="SUPFAM" id="SSF51735">
    <property type="entry name" value="NAD(P)-binding Rossmann-fold domains"/>
    <property type="match status" value="2"/>
</dbReference>
<dbReference type="InterPro" id="IPR049900">
    <property type="entry name" value="PKS_mFAS_DH"/>
</dbReference>
<evidence type="ECO:0000259" key="13">
    <source>
        <dbReference type="PROSITE" id="PS52019"/>
    </source>
</evidence>
<dbReference type="Pfam" id="PF16197">
    <property type="entry name" value="KAsynt_C_assoc"/>
    <property type="match status" value="1"/>
</dbReference>
<dbReference type="InterPro" id="IPR001227">
    <property type="entry name" value="Ac_transferase_dom_sf"/>
</dbReference>
<keyword evidence="6" id="KW-0045">Antibiotic biosynthesis</keyword>
<evidence type="ECO:0000256" key="2">
    <source>
        <dbReference type="ARBA" id="ARBA00004792"/>
    </source>
</evidence>
<feature type="region of interest" description="C-terminal hotdog fold" evidence="9">
    <location>
        <begin position="1075"/>
        <end position="1212"/>
    </location>
</feature>
<dbReference type="InterPro" id="IPR020802">
    <property type="entry name" value="TesA-like"/>
</dbReference>
<dbReference type="GO" id="GO:0016746">
    <property type="term" value="F:acyltransferase activity"/>
    <property type="evidence" value="ECO:0007669"/>
    <property type="project" value="UniProtKB-KW"/>
</dbReference>
<keyword evidence="14" id="KW-0436">Ligase</keyword>
<dbReference type="PROSITE" id="PS52019">
    <property type="entry name" value="PKS_MFAS_DH"/>
    <property type="match status" value="1"/>
</dbReference>
<dbReference type="Pfam" id="PF00109">
    <property type="entry name" value="ketoacyl-synt"/>
    <property type="match status" value="1"/>
</dbReference>
<dbReference type="EC" id="6.4.-.-" evidence="14"/>
<dbReference type="InterPro" id="IPR049552">
    <property type="entry name" value="PKS_DH_N"/>
</dbReference>
<dbReference type="InterPro" id="IPR020807">
    <property type="entry name" value="PKS_DH"/>
</dbReference>
<feature type="region of interest" description="Disordered" evidence="10">
    <location>
        <begin position="1031"/>
        <end position="1050"/>
    </location>
</feature>
<dbReference type="Gene3D" id="3.40.50.1820">
    <property type="entry name" value="alpha/beta hydrolase"/>
    <property type="match status" value="1"/>
</dbReference>
<dbReference type="Pfam" id="PF02801">
    <property type="entry name" value="Ketoacyl-synt_C"/>
    <property type="match status" value="1"/>
</dbReference>
<dbReference type="InterPro" id="IPR016036">
    <property type="entry name" value="Malonyl_transacylase_ACP-bd"/>
</dbReference>
<keyword evidence="15" id="KW-1185">Reference proteome</keyword>
<comment type="pathway">
    <text evidence="2">Antibiotic biosynthesis.</text>
</comment>
<dbReference type="InterPro" id="IPR032821">
    <property type="entry name" value="PKS_assoc"/>
</dbReference>
<dbReference type="InterPro" id="IPR020841">
    <property type="entry name" value="PKS_Beta-ketoAc_synthase_dom"/>
</dbReference>
<dbReference type="SMART" id="SM00822">
    <property type="entry name" value="PKS_KR"/>
    <property type="match status" value="1"/>
</dbReference>
<evidence type="ECO:0000256" key="3">
    <source>
        <dbReference type="ARBA" id="ARBA00022450"/>
    </source>
</evidence>
<dbReference type="InterPro" id="IPR055123">
    <property type="entry name" value="SpnB-like_Rossmann"/>
</dbReference>
<dbReference type="Pfam" id="PF00975">
    <property type="entry name" value="Thioesterase"/>
    <property type="match status" value="1"/>
</dbReference>
<keyword evidence="7" id="KW-0511">Multifunctional enzyme</keyword>
<feature type="domain" description="PKS/mFAS DH" evidence="13">
    <location>
        <begin position="944"/>
        <end position="1212"/>
    </location>
</feature>
<dbReference type="Pfam" id="PF22953">
    <property type="entry name" value="SpnB_Rossmann"/>
    <property type="match status" value="1"/>
</dbReference>
<evidence type="ECO:0000259" key="12">
    <source>
        <dbReference type="PROSITE" id="PS52004"/>
    </source>
</evidence>
<dbReference type="SMART" id="SM00826">
    <property type="entry name" value="PKS_DH"/>
    <property type="match status" value="1"/>
</dbReference>
<dbReference type="InterPro" id="IPR029058">
    <property type="entry name" value="AB_hydrolase_fold"/>
</dbReference>
<dbReference type="Pfam" id="PF00550">
    <property type="entry name" value="PP-binding"/>
    <property type="match status" value="1"/>
</dbReference>
<dbReference type="InterPro" id="IPR049551">
    <property type="entry name" value="PKS_DH_C"/>
</dbReference>
<feature type="region of interest" description="N-terminal hotdog fold" evidence="9">
    <location>
        <begin position="944"/>
        <end position="1065"/>
    </location>
</feature>
<feature type="active site" description="Proton acceptor; for dehydratase activity" evidence="9">
    <location>
        <position position="976"/>
    </location>
</feature>
<reference evidence="15" key="1">
    <citation type="journal article" date="2019" name="Int. J. Syst. Evol. Microbiol.">
        <title>The Global Catalogue of Microorganisms (GCM) 10K type strain sequencing project: providing services to taxonomists for standard genome sequencing and annotation.</title>
        <authorList>
            <consortium name="The Broad Institute Genomics Platform"/>
            <consortium name="The Broad Institute Genome Sequencing Center for Infectious Disease"/>
            <person name="Wu L."/>
            <person name="Ma J."/>
        </authorList>
    </citation>
    <scope>NUCLEOTIDE SEQUENCE [LARGE SCALE GENOMIC DNA]</scope>
    <source>
        <strain evidence="15">CGMCC 4.7246</strain>
    </source>
</reference>
<dbReference type="PROSITE" id="PS00012">
    <property type="entry name" value="PHOSPHOPANTETHEINE"/>
    <property type="match status" value="1"/>
</dbReference>
<feature type="domain" description="Carrier" evidence="11">
    <location>
        <begin position="1769"/>
        <end position="1844"/>
    </location>
</feature>
<dbReference type="Gene3D" id="3.10.129.110">
    <property type="entry name" value="Polyketide synthase dehydratase"/>
    <property type="match status" value="1"/>
</dbReference>
<gene>
    <name evidence="14" type="ORF">ACFP3R_36685</name>
</gene>
<dbReference type="InterPro" id="IPR014030">
    <property type="entry name" value="Ketoacyl_synth_N"/>
</dbReference>
<evidence type="ECO:0000256" key="9">
    <source>
        <dbReference type="PROSITE-ProRule" id="PRU01363"/>
    </source>
</evidence>
<dbReference type="InterPro" id="IPR016039">
    <property type="entry name" value="Thiolase-like"/>
</dbReference>
<dbReference type="InterPro" id="IPR018201">
    <property type="entry name" value="Ketoacyl_synth_AS"/>
</dbReference>
<dbReference type="Gene3D" id="3.40.50.720">
    <property type="entry name" value="NAD(P)-binding Rossmann-like Domain"/>
    <property type="match status" value="1"/>
</dbReference>
<dbReference type="PROSITE" id="PS00606">
    <property type="entry name" value="KS3_1"/>
    <property type="match status" value="1"/>
</dbReference>
<evidence type="ECO:0000256" key="8">
    <source>
        <dbReference type="ARBA" id="ARBA00023315"/>
    </source>
</evidence>
<evidence type="ECO:0000256" key="6">
    <source>
        <dbReference type="ARBA" id="ARBA00023194"/>
    </source>
</evidence>
<evidence type="ECO:0000256" key="10">
    <source>
        <dbReference type="SAM" id="MobiDB-lite"/>
    </source>
</evidence>
<dbReference type="InterPro" id="IPR014031">
    <property type="entry name" value="Ketoacyl_synth_C"/>
</dbReference>
<dbReference type="InterPro" id="IPR050091">
    <property type="entry name" value="PKS_NRPS_Biosynth_Enz"/>
</dbReference>
<evidence type="ECO:0000256" key="4">
    <source>
        <dbReference type="ARBA" id="ARBA00022553"/>
    </source>
</evidence>
<dbReference type="SUPFAM" id="SSF53901">
    <property type="entry name" value="Thiolase-like"/>
    <property type="match status" value="1"/>
</dbReference>
<dbReference type="SUPFAM" id="SSF52151">
    <property type="entry name" value="FabD/lysophospholipase-like"/>
    <property type="match status" value="1"/>
</dbReference>
<keyword evidence="4" id="KW-0597">Phosphoprotein</keyword>